<evidence type="ECO:0000256" key="1">
    <source>
        <dbReference type="SAM" id="Phobius"/>
    </source>
</evidence>
<dbReference type="KEGG" id="chu:CHU_2352"/>
<dbReference type="RefSeq" id="WP_011585724.1">
    <property type="nucleotide sequence ID" value="NC_008255.1"/>
</dbReference>
<organism evidence="2 3">
    <name type="scientific">Cytophaga hutchinsonii (strain ATCC 33406 / DSM 1761 / CIP 103989 / NBRC 15051 / NCIMB 9469 / D465)</name>
    <dbReference type="NCBI Taxonomy" id="269798"/>
    <lineage>
        <taxon>Bacteria</taxon>
        <taxon>Pseudomonadati</taxon>
        <taxon>Bacteroidota</taxon>
        <taxon>Cytophagia</taxon>
        <taxon>Cytophagales</taxon>
        <taxon>Cytophagaceae</taxon>
        <taxon>Cytophaga</taxon>
    </lineage>
</organism>
<gene>
    <name evidence="2" type="ordered locus">CHU_2352</name>
</gene>
<reference evidence="2 3" key="1">
    <citation type="journal article" date="2007" name="Appl. Environ. Microbiol.">
        <title>Genome sequence of the cellulolytic gliding bacterium Cytophaga hutchinsonii.</title>
        <authorList>
            <person name="Xie G."/>
            <person name="Bruce D.C."/>
            <person name="Challacombe J.F."/>
            <person name="Chertkov O."/>
            <person name="Detter J.C."/>
            <person name="Gilna P."/>
            <person name="Han C.S."/>
            <person name="Lucas S."/>
            <person name="Misra M."/>
            <person name="Myers G.L."/>
            <person name="Richardson P."/>
            <person name="Tapia R."/>
            <person name="Thayer N."/>
            <person name="Thompson L.S."/>
            <person name="Brettin T.S."/>
            <person name="Henrissat B."/>
            <person name="Wilson D.B."/>
            <person name="McBride M.J."/>
        </authorList>
    </citation>
    <scope>NUCLEOTIDE SEQUENCE [LARGE SCALE GENOMIC DNA]</scope>
    <source>
        <strain evidence="3">ATCC 33406 / DSM 1761 / CIP 103989 / NBRC 15051 / NCIMB 9469 / D465</strain>
    </source>
</reference>
<dbReference type="EMBL" id="CP000383">
    <property type="protein sequence ID" value="ABG59610.1"/>
    <property type="molecule type" value="Genomic_DNA"/>
</dbReference>
<dbReference type="Proteomes" id="UP000001822">
    <property type="component" value="Chromosome"/>
</dbReference>
<keyword evidence="1" id="KW-0472">Membrane</keyword>
<name>A0A6N4ST66_CYTH3</name>
<keyword evidence="3" id="KW-1185">Reference proteome</keyword>
<proteinExistence type="predicted"/>
<feature type="transmembrane region" description="Helical" evidence="1">
    <location>
        <begin position="51"/>
        <end position="68"/>
    </location>
</feature>
<accession>A0A6N4ST66</accession>
<evidence type="ECO:0000313" key="3">
    <source>
        <dbReference type="Proteomes" id="UP000001822"/>
    </source>
</evidence>
<keyword evidence="1" id="KW-0812">Transmembrane</keyword>
<evidence type="ECO:0000313" key="2">
    <source>
        <dbReference type="EMBL" id="ABG59610.1"/>
    </source>
</evidence>
<protein>
    <submittedName>
        <fullName evidence="2">Uncharacterized protein</fullName>
    </submittedName>
</protein>
<keyword evidence="1" id="KW-1133">Transmembrane helix</keyword>
<sequence>MFPTHGFNHGKYDVPMVETMGWHETIKERICRKKKIKTVKTVVTLDWECNAIYNLVMVLTIFIVMKYVI</sequence>
<dbReference type="AlphaFoldDB" id="A0A6N4ST66"/>